<evidence type="ECO:0000259" key="10">
    <source>
        <dbReference type="PROSITE" id="PS51675"/>
    </source>
</evidence>
<dbReference type="GO" id="GO:0000049">
    <property type="term" value="F:tRNA binding"/>
    <property type="evidence" value="ECO:0007669"/>
    <property type="project" value="TreeGrafter"/>
</dbReference>
<feature type="region of interest" description="Disordered" evidence="9">
    <location>
        <begin position="1"/>
        <end position="101"/>
    </location>
</feature>
<dbReference type="GO" id="GO:0005634">
    <property type="term" value="C:nucleus"/>
    <property type="evidence" value="ECO:0007669"/>
    <property type="project" value="TreeGrafter"/>
</dbReference>
<sequence>MKADPDVQPAETAALSAASTAAAAPSAPAPAPAAEPQPPQAPQPLSKNAQKKAARAARIAEQKKERRAYEKEKKKEKRRELAAKRAAGELDDDEQPRKKARIEGPRTPFEARIVVDLGFDNLMTENEVKSLTNQLGYTYNANKKSSQPFASLLYTGLGGRTFTRLESMSDAGYKRWKETEWWHEGYERLWEGKKEDEVKRETDLLSTGLPADQSIGEGQKVDAKEEEGSILKLRKNPQTAPRESVVYLTADSTDELSELKEGETYIIGGIVDHNRYKNLCLNKAQTSQIRTARLPIGTYLAELKTRKVLTVNQTFDILLKWVETRDWKAAFEEVIPKRKFNEKSKASRRGGCPSEQPGIEDGNDHAEVDGEERQVIVDAAVLEEDDEGDDEDAEGDIEVAGSGIGSVVATTPDTEMTNWNGLAIAMDDAHPEVPQQAEPPLL</sequence>
<feature type="compositionally biased region" description="Low complexity" evidence="9">
    <location>
        <begin position="8"/>
        <end position="26"/>
    </location>
</feature>
<dbReference type="InterPro" id="IPR038459">
    <property type="entry name" value="MT_TRM10-typ_sf"/>
</dbReference>
<evidence type="ECO:0000313" key="11">
    <source>
        <dbReference type="EMBL" id="GJE87484.1"/>
    </source>
</evidence>
<dbReference type="Gene3D" id="3.40.1280.30">
    <property type="match status" value="1"/>
</dbReference>
<dbReference type="AlphaFoldDB" id="A0A9P3G4M2"/>
<comment type="caution">
    <text evidence="11">The sequence shown here is derived from an EMBL/GenBank/DDBJ whole genome shotgun (WGS) entry which is preliminary data.</text>
</comment>
<evidence type="ECO:0000256" key="2">
    <source>
        <dbReference type="ARBA" id="ARBA00020451"/>
    </source>
</evidence>
<evidence type="ECO:0000256" key="9">
    <source>
        <dbReference type="SAM" id="MobiDB-lite"/>
    </source>
</evidence>
<dbReference type="PANTHER" id="PTHR13563:SF13">
    <property type="entry name" value="TRNA METHYLTRANSFERASE 10 HOMOLOG A"/>
    <property type="match status" value="1"/>
</dbReference>
<name>A0A9P3G4M2_9APHY</name>
<gene>
    <name evidence="11" type="ORF">PsYK624_035670</name>
</gene>
<evidence type="ECO:0000313" key="12">
    <source>
        <dbReference type="Proteomes" id="UP000703269"/>
    </source>
</evidence>
<dbReference type="InterPro" id="IPR028564">
    <property type="entry name" value="MT_TRM10-typ"/>
</dbReference>
<feature type="compositionally biased region" description="Basic and acidic residues" evidence="9">
    <location>
        <begin position="58"/>
        <end position="88"/>
    </location>
</feature>
<reference evidence="11 12" key="1">
    <citation type="submission" date="2021-08" db="EMBL/GenBank/DDBJ databases">
        <title>Draft Genome Sequence of Phanerochaete sordida strain YK-624.</title>
        <authorList>
            <person name="Mori T."/>
            <person name="Dohra H."/>
            <person name="Suzuki T."/>
            <person name="Kawagishi H."/>
            <person name="Hirai H."/>
        </authorList>
    </citation>
    <scope>NUCLEOTIDE SEQUENCE [LARGE SCALE GENOMIC DNA]</scope>
    <source>
        <strain evidence="11 12">YK-624</strain>
    </source>
</reference>
<dbReference type="GO" id="GO:0052905">
    <property type="term" value="F:tRNA (guanosine(9)-N1)-methyltransferase activity"/>
    <property type="evidence" value="ECO:0007669"/>
    <property type="project" value="UniProtKB-EC"/>
</dbReference>
<feature type="domain" description="SAM-dependent MTase TRM10-type" evidence="10">
    <location>
        <begin position="99"/>
        <end position="342"/>
    </location>
</feature>
<dbReference type="PANTHER" id="PTHR13563">
    <property type="entry name" value="TRNA (GUANINE-9-) METHYLTRANSFERASE"/>
    <property type="match status" value="1"/>
</dbReference>
<accession>A0A9P3G4M2</accession>
<keyword evidence="5" id="KW-0949">S-adenosyl-L-methionine</keyword>
<feature type="compositionally biased region" description="Acidic residues" evidence="9">
    <location>
        <begin position="383"/>
        <end position="397"/>
    </location>
</feature>
<dbReference type="EC" id="2.1.1.221" evidence="1"/>
<keyword evidence="4" id="KW-0808">Transferase</keyword>
<evidence type="ECO:0000256" key="7">
    <source>
        <dbReference type="ARBA" id="ARBA00032166"/>
    </source>
</evidence>
<dbReference type="GO" id="GO:0002939">
    <property type="term" value="P:tRNA N1-guanine methylation"/>
    <property type="evidence" value="ECO:0007669"/>
    <property type="project" value="TreeGrafter"/>
</dbReference>
<evidence type="ECO:0000256" key="4">
    <source>
        <dbReference type="ARBA" id="ARBA00022679"/>
    </source>
</evidence>
<dbReference type="OrthoDB" id="278300at2759"/>
<dbReference type="PROSITE" id="PS51675">
    <property type="entry name" value="SAM_MT_TRM10"/>
    <property type="match status" value="1"/>
</dbReference>
<evidence type="ECO:0000256" key="6">
    <source>
        <dbReference type="ARBA" id="ARBA00031792"/>
    </source>
</evidence>
<feature type="compositionally biased region" description="Pro residues" evidence="9">
    <location>
        <begin position="27"/>
        <end position="42"/>
    </location>
</feature>
<dbReference type="Proteomes" id="UP000703269">
    <property type="component" value="Unassembled WGS sequence"/>
</dbReference>
<proteinExistence type="predicted"/>
<evidence type="ECO:0000256" key="3">
    <source>
        <dbReference type="ARBA" id="ARBA00022603"/>
    </source>
</evidence>
<dbReference type="InterPro" id="IPR007356">
    <property type="entry name" value="tRNA_m1G_MeTrfase_euk"/>
</dbReference>
<evidence type="ECO:0000256" key="8">
    <source>
        <dbReference type="ARBA" id="ARBA00048434"/>
    </source>
</evidence>
<feature type="region of interest" description="Disordered" evidence="9">
    <location>
        <begin position="342"/>
        <end position="369"/>
    </location>
</feature>
<comment type="catalytic activity">
    <reaction evidence="8">
        <text>guanosine(9) in tRNA + S-adenosyl-L-methionine = N(1)-methylguanosine(9) in tRNA + S-adenosyl-L-homocysteine + H(+)</text>
        <dbReference type="Rhea" id="RHEA:43156"/>
        <dbReference type="Rhea" id="RHEA-COMP:10367"/>
        <dbReference type="Rhea" id="RHEA-COMP:10368"/>
        <dbReference type="ChEBI" id="CHEBI:15378"/>
        <dbReference type="ChEBI" id="CHEBI:57856"/>
        <dbReference type="ChEBI" id="CHEBI:59789"/>
        <dbReference type="ChEBI" id="CHEBI:73542"/>
        <dbReference type="ChEBI" id="CHEBI:74269"/>
        <dbReference type="EC" id="2.1.1.221"/>
    </reaction>
</comment>
<protein>
    <recommendedName>
        <fullName evidence="2">tRNA (guanine(9)-N1)-methyltransferase</fullName>
        <ecNumber evidence="1">2.1.1.221</ecNumber>
    </recommendedName>
    <alternativeName>
        <fullName evidence="7">tRNA methyltransferase 10</fullName>
    </alternativeName>
    <alternativeName>
        <fullName evidence="6">tRNA(m1G9)-methyltransferase</fullName>
    </alternativeName>
</protein>
<dbReference type="CDD" id="cd18089">
    <property type="entry name" value="SPOUT_Trm10-like"/>
    <property type="match status" value="1"/>
</dbReference>
<feature type="region of interest" description="Disordered" evidence="9">
    <location>
        <begin position="383"/>
        <end position="413"/>
    </location>
</feature>
<keyword evidence="12" id="KW-1185">Reference proteome</keyword>
<keyword evidence="3 11" id="KW-0489">Methyltransferase</keyword>
<organism evidence="11 12">
    <name type="scientific">Phanerochaete sordida</name>
    <dbReference type="NCBI Taxonomy" id="48140"/>
    <lineage>
        <taxon>Eukaryota</taxon>
        <taxon>Fungi</taxon>
        <taxon>Dikarya</taxon>
        <taxon>Basidiomycota</taxon>
        <taxon>Agaricomycotina</taxon>
        <taxon>Agaricomycetes</taxon>
        <taxon>Polyporales</taxon>
        <taxon>Phanerochaetaceae</taxon>
        <taxon>Phanerochaete</taxon>
    </lineage>
</organism>
<dbReference type="EMBL" id="BPQB01000006">
    <property type="protein sequence ID" value="GJE87484.1"/>
    <property type="molecule type" value="Genomic_DNA"/>
</dbReference>
<evidence type="ECO:0000256" key="5">
    <source>
        <dbReference type="ARBA" id="ARBA00022691"/>
    </source>
</evidence>
<evidence type="ECO:0000256" key="1">
    <source>
        <dbReference type="ARBA" id="ARBA00012797"/>
    </source>
</evidence>